<protein>
    <recommendedName>
        <fullName evidence="6">DUF4283 domain-containing protein</fullName>
    </recommendedName>
</protein>
<dbReference type="Pfam" id="PF14111">
    <property type="entry name" value="DUF4283"/>
    <property type="match status" value="1"/>
</dbReference>
<evidence type="ECO:0000313" key="4">
    <source>
        <dbReference type="EMBL" id="CAA0819379.1"/>
    </source>
</evidence>
<dbReference type="InterPro" id="IPR040256">
    <property type="entry name" value="At4g02000-like"/>
</dbReference>
<evidence type="ECO:0000259" key="3">
    <source>
        <dbReference type="Pfam" id="PF14392"/>
    </source>
</evidence>
<dbReference type="OrthoDB" id="1695837at2759"/>
<evidence type="ECO:0000256" key="1">
    <source>
        <dbReference type="SAM" id="MobiDB-lite"/>
    </source>
</evidence>
<feature type="domain" description="Zinc knuckle CX2CX4HX4C" evidence="3">
    <location>
        <begin position="231"/>
        <end position="261"/>
    </location>
</feature>
<feature type="compositionally biased region" description="Low complexity" evidence="1">
    <location>
        <begin position="323"/>
        <end position="334"/>
    </location>
</feature>
<dbReference type="PANTHER" id="PTHR31286:SF178">
    <property type="entry name" value="DUF4283 DOMAIN-CONTAINING PROTEIN"/>
    <property type="match status" value="1"/>
</dbReference>
<dbReference type="AlphaFoldDB" id="A0A9N7N0B3"/>
<name>A0A9N7N0B3_STRHE</name>
<dbReference type="EMBL" id="CACSLK010018944">
    <property type="protein sequence ID" value="CAA0819379.1"/>
    <property type="molecule type" value="Genomic_DNA"/>
</dbReference>
<keyword evidence="5" id="KW-1185">Reference proteome</keyword>
<evidence type="ECO:0000313" key="5">
    <source>
        <dbReference type="Proteomes" id="UP001153555"/>
    </source>
</evidence>
<proteinExistence type="predicted"/>
<dbReference type="InterPro" id="IPR025836">
    <property type="entry name" value="Zn_knuckle_CX2CX4HX4C"/>
</dbReference>
<evidence type="ECO:0008006" key="6">
    <source>
        <dbReference type="Google" id="ProtNLM"/>
    </source>
</evidence>
<comment type="caution">
    <text evidence="4">The sequence shown here is derived from an EMBL/GenBank/DDBJ whole genome shotgun (WGS) entry which is preliminary data.</text>
</comment>
<dbReference type="PANTHER" id="PTHR31286">
    <property type="entry name" value="GLYCINE-RICH CELL WALL STRUCTURAL PROTEIN 1.8-LIKE"/>
    <property type="match status" value="1"/>
</dbReference>
<sequence>MTNRLFSGRRGIKEKLERGIDSPGSEFSFKAKWARFHLLIAMAELLTEKMRKFKLSEKEESGLQIEEHDFALGVKDCRLSLIGKVYGEKKVNFSGLKATLGSIWVTQKQFSIRNIGINLFQFIFESEEDKQKVLHGKTWSFDGQYLLFKEWDPKATEFSREEEKIKIWVQVHNLPLHWLTAEMGLKIGKIIGKVLNVQTPGAGSPHGNLIKIQVQLNLRETIPRGTKLKLGPESLWVDFRYENLQSFCFYCGLIGHVDKNWPNVKDDLNTDVINVGQYGDWLRATHISLNDVKTIKSSESRDNSMDQSTKVSSQEEDGGKKGSGMSESSGRGDSPSAQLGLGSDKMTEIKSNEEGRVGTNIEPIHPSQTPNFESSPVDSELQLVEVDIQAMTTSSNETQKRKKYVIRKLKPMIPTVPEDMVVEVPLMNPAIPSTSVLVLKGT</sequence>
<dbReference type="Pfam" id="PF14392">
    <property type="entry name" value="zf-CCHC_4"/>
    <property type="match status" value="1"/>
</dbReference>
<feature type="domain" description="DUF4283" evidence="2">
    <location>
        <begin position="75"/>
        <end position="154"/>
    </location>
</feature>
<feature type="region of interest" description="Disordered" evidence="1">
    <location>
        <begin position="296"/>
        <end position="375"/>
    </location>
</feature>
<accession>A0A9N7N0B3</accession>
<organism evidence="4 5">
    <name type="scientific">Striga hermonthica</name>
    <name type="common">Purple witchweed</name>
    <name type="synonym">Buchnera hermonthica</name>
    <dbReference type="NCBI Taxonomy" id="68872"/>
    <lineage>
        <taxon>Eukaryota</taxon>
        <taxon>Viridiplantae</taxon>
        <taxon>Streptophyta</taxon>
        <taxon>Embryophyta</taxon>
        <taxon>Tracheophyta</taxon>
        <taxon>Spermatophyta</taxon>
        <taxon>Magnoliopsida</taxon>
        <taxon>eudicotyledons</taxon>
        <taxon>Gunneridae</taxon>
        <taxon>Pentapetalae</taxon>
        <taxon>asterids</taxon>
        <taxon>lamiids</taxon>
        <taxon>Lamiales</taxon>
        <taxon>Orobanchaceae</taxon>
        <taxon>Buchnereae</taxon>
        <taxon>Striga</taxon>
    </lineage>
</organism>
<feature type="compositionally biased region" description="Polar residues" evidence="1">
    <location>
        <begin position="366"/>
        <end position="375"/>
    </location>
</feature>
<dbReference type="Proteomes" id="UP001153555">
    <property type="component" value="Unassembled WGS sequence"/>
</dbReference>
<feature type="compositionally biased region" description="Basic and acidic residues" evidence="1">
    <location>
        <begin position="345"/>
        <end position="356"/>
    </location>
</feature>
<evidence type="ECO:0000259" key="2">
    <source>
        <dbReference type="Pfam" id="PF14111"/>
    </source>
</evidence>
<gene>
    <name evidence="4" type="ORF">SHERM_17851</name>
</gene>
<dbReference type="InterPro" id="IPR025558">
    <property type="entry name" value="DUF4283"/>
</dbReference>
<reference evidence="4" key="1">
    <citation type="submission" date="2019-12" db="EMBL/GenBank/DDBJ databases">
        <authorList>
            <person name="Scholes J."/>
        </authorList>
    </citation>
    <scope>NUCLEOTIDE SEQUENCE</scope>
</reference>